<gene>
    <name evidence="2" type="ORF">I1A42_24370</name>
</gene>
<dbReference type="InterPro" id="IPR016162">
    <property type="entry name" value="Ald_DH_N"/>
</dbReference>
<keyword evidence="3" id="KW-1185">Reference proteome</keyword>
<protein>
    <recommendedName>
        <fullName evidence="4">Acetaldehyde dehydrogenase</fullName>
    </recommendedName>
</protein>
<organism evidence="2 3">
    <name type="scientific">Vibrio nitrifigilis</name>
    <dbReference type="NCBI Taxonomy" id="2789781"/>
    <lineage>
        <taxon>Bacteria</taxon>
        <taxon>Pseudomonadati</taxon>
        <taxon>Pseudomonadota</taxon>
        <taxon>Gammaproteobacteria</taxon>
        <taxon>Vibrionales</taxon>
        <taxon>Vibrionaceae</taxon>
        <taxon>Vibrio</taxon>
    </lineage>
</organism>
<dbReference type="Proteomes" id="UP000597206">
    <property type="component" value="Unassembled WGS sequence"/>
</dbReference>
<evidence type="ECO:0000313" key="2">
    <source>
        <dbReference type="EMBL" id="MBF9003617.1"/>
    </source>
</evidence>
<dbReference type="RefSeq" id="WP_196125791.1">
    <property type="nucleotide sequence ID" value="NZ_JADPMR010000006.1"/>
</dbReference>
<dbReference type="Gene3D" id="3.40.605.10">
    <property type="entry name" value="Aldehyde Dehydrogenase, Chain A, domain 1"/>
    <property type="match status" value="1"/>
</dbReference>
<evidence type="ECO:0008006" key="4">
    <source>
        <dbReference type="Google" id="ProtNLM"/>
    </source>
</evidence>
<dbReference type="InterPro" id="IPR016161">
    <property type="entry name" value="Ald_DH/histidinol_DH"/>
</dbReference>
<name>A0ABS0GMD2_9VIBR</name>
<evidence type="ECO:0000313" key="3">
    <source>
        <dbReference type="Proteomes" id="UP000597206"/>
    </source>
</evidence>
<reference evidence="2 3" key="1">
    <citation type="submission" date="2020-11" db="EMBL/GenBank/DDBJ databases">
        <title>Vibrio nitrifigilis sp. nov., a marine nitrogen-fixing bacterium isolated from the lagoon sediment of an islet inside an atoll.</title>
        <authorList>
            <person name="Wang L.-T."/>
            <person name="Shieh W.Y."/>
        </authorList>
    </citation>
    <scope>NUCLEOTIDE SEQUENCE [LARGE SCALE GENOMIC DNA]</scope>
    <source>
        <strain evidence="2 3">NFV-1</strain>
    </source>
</reference>
<dbReference type="EMBL" id="JADPMR010000006">
    <property type="protein sequence ID" value="MBF9003617.1"/>
    <property type="molecule type" value="Genomic_DNA"/>
</dbReference>
<keyword evidence="1" id="KW-0560">Oxidoreductase</keyword>
<accession>A0ABS0GMD2</accession>
<evidence type="ECO:0000256" key="1">
    <source>
        <dbReference type="ARBA" id="ARBA00023002"/>
    </source>
</evidence>
<comment type="caution">
    <text evidence="2">The sequence shown here is derived from an EMBL/GenBank/DDBJ whole genome shotgun (WGS) entry which is preliminary data.</text>
</comment>
<sequence length="68" mass="7367">MTRETVINDSVQEAIDLIQQAKQAQLVLKTFSQEKIDAIVKSMADAALRESIRLATMAAEETGFGNAG</sequence>
<proteinExistence type="predicted"/>
<dbReference type="SUPFAM" id="SSF53720">
    <property type="entry name" value="ALDH-like"/>
    <property type="match status" value="1"/>
</dbReference>